<dbReference type="PRINTS" id="PR00975">
    <property type="entry name" value="RIBOSOMALS19"/>
</dbReference>
<dbReference type="RefSeq" id="YP_008378822.1">
    <property type="nucleotide sequence ID" value="NC_021936.1"/>
</dbReference>
<evidence type="ECO:0000256" key="3">
    <source>
        <dbReference type="ARBA" id="ARBA00022884"/>
    </source>
</evidence>
<evidence type="ECO:0000256" key="7">
    <source>
        <dbReference type="HAMAP-Rule" id="MF_00531"/>
    </source>
</evidence>
<gene>
    <name evidence="7 10" type="primary">rps19</name>
    <name evidence="10" type="ORF">D176_083</name>
</gene>
<dbReference type="GO" id="GO:0019843">
    <property type="term" value="F:rRNA binding"/>
    <property type="evidence" value="ECO:0007669"/>
    <property type="project" value="UniProtKB-UniRule"/>
</dbReference>
<dbReference type="GO" id="GO:0009507">
    <property type="term" value="C:chloroplast"/>
    <property type="evidence" value="ECO:0007669"/>
    <property type="project" value="UniProtKB-SubCell"/>
</dbReference>
<dbReference type="PIRSF" id="PIRSF002144">
    <property type="entry name" value="Ribosomal_S19"/>
    <property type="match status" value="1"/>
</dbReference>
<dbReference type="FunFam" id="3.30.860.10:FF:000001">
    <property type="entry name" value="30S ribosomal protein S19"/>
    <property type="match status" value="1"/>
</dbReference>
<comment type="function">
    <text evidence="7">Protein S19 forms a complex with S13 that binds strongly to the 16S ribosomal RNA.</text>
</comment>
<dbReference type="EMBL" id="JX978472">
    <property type="protein sequence ID" value="AFY64158.1"/>
    <property type="molecule type" value="Genomic_DNA"/>
</dbReference>
<dbReference type="InterPro" id="IPR023575">
    <property type="entry name" value="Ribosomal_uS19_SF"/>
</dbReference>
<keyword evidence="10" id="KW-0150">Chloroplast</keyword>
<dbReference type="HAMAP" id="MF_00531">
    <property type="entry name" value="Ribosomal_uS19"/>
    <property type="match status" value="1"/>
</dbReference>
<evidence type="ECO:0000256" key="8">
    <source>
        <dbReference type="RuleBase" id="RU003485"/>
    </source>
</evidence>
<dbReference type="Gene3D" id="3.30.860.10">
    <property type="entry name" value="30s Ribosomal Protein S19, Chain A"/>
    <property type="match status" value="1"/>
</dbReference>
<comment type="subcellular location">
    <subcellularLocation>
        <location evidence="7">Plastid</location>
        <location evidence="7">Chloroplast</location>
    </subcellularLocation>
</comment>
<keyword evidence="10" id="KW-0934">Plastid</keyword>
<organism evidence="10">
    <name type="scientific">Najas flexilis</name>
    <dbReference type="NCBI Taxonomy" id="29650"/>
    <lineage>
        <taxon>Eukaryota</taxon>
        <taxon>Viridiplantae</taxon>
        <taxon>Streptophyta</taxon>
        <taxon>Embryophyta</taxon>
        <taxon>Tracheophyta</taxon>
        <taxon>Spermatophyta</taxon>
        <taxon>Magnoliopsida</taxon>
        <taxon>Liliopsida</taxon>
        <taxon>Hydrocharitaceae</taxon>
        <taxon>Najas</taxon>
    </lineage>
</organism>
<evidence type="ECO:0000313" key="10">
    <source>
        <dbReference type="EMBL" id="AFY64158.1"/>
    </source>
</evidence>
<comment type="similarity">
    <text evidence="1 7 8">Belongs to the universal ribosomal protein uS19 family.</text>
</comment>
<protein>
    <recommendedName>
        <fullName evidence="6 7">Small ribosomal subunit protein uS19c</fullName>
    </recommendedName>
</protein>
<dbReference type="InterPro" id="IPR005732">
    <property type="entry name" value="Ribosomal_uS19_bac-type"/>
</dbReference>
<geneLocation type="chloroplast" evidence="10"/>
<evidence type="ECO:0000256" key="4">
    <source>
        <dbReference type="ARBA" id="ARBA00022980"/>
    </source>
</evidence>
<dbReference type="AlphaFoldDB" id="S4TBD5"/>
<evidence type="ECO:0000256" key="1">
    <source>
        <dbReference type="ARBA" id="ARBA00007345"/>
    </source>
</evidence>
<dbReference type="SUPFAM" id="SSF54570">
    <property type="entry name" value="Ribosomal protein S19"/>
    <property type="match status" value="1"/>
</dbReference>
<reference evidence="10" key="1">
    <citation type="journal article" date="2013" name="PLoS ONE">
        <title>The Plastid Genome of Najas flexilis: Adaptation to Submersed Environments Is Accompanied by the Complete Loss of the NDH Complex in an Aquatic Angiosperm.</title>
        <authorList>
            <person name="Peredo E.L."/>
            <person name="King U.M."/>
            <person name="Les D."/>
        </authorList>
    </citation>
    <scope>NUCLEOTIDE SEQUENCE</scope>
</reference>
<keyword evidence="5 7" id="KW-0687">Ribonucleoprotein</keyword>
<sequence length="100" mass="11518">MALSRKKNPFAADHLLKKIEKANENEEKEIIKTWSRASAILPSMLGNTIGIHNGKEHLPIYITDRMLHHKLGEFAPTRTFGEHPKNDNKSHPKKDQKSRR</sequence>
<dbReference type="GeneID" id="16511231"/>
<dbReference type="NCBIfam" id="TIGR01050">
    <property type="entry name" value="rpsS_bact"/>
    <property type="match status" value="1"/>
</dbReference>
<dbReference type="GO" id="GO:0006412">
    <property type="term" value="P:translation"/>
    <property type="evidence" value="ECO:0007669"/>
    <property type="project" value="UniProtKB-UniRule"/>
</dbReference>
<feature type="region of interest" description="Disordered" evidence="9">
    <location>
        <begin position="74"/>
        <end position="100"/>
    </location>
</feature>
<name>S4TBD5_9LILI</name>
<evidence type="ECO:0000256" key="6">
    <source>
        <dbReference type="ARBA" id="ARBA00035253"/>
    </source>
</evidence>
<evidence type="ECO:0000256" key="5">
    <source>
        <dbReference type="ARBA" id="ARBA00023274"/>
    </source>
</evidence>
<dbReference type="GO" id="GO:0000028">
    <property type="term" value="P:ribosomal small subunit assembly"/>
    <property type="evidence" value="ECO:0007669"/>
    <property type="project" value="TreeGrafter"/>
</dbReference>
<proteinExistence type="inferred from homology"/>
<dbReference type="Pfam" id="PF00203">
    <property type="entry name" value="Ribosomal_S19"/>
    <property type="match status" value="1"/>
</dbReference>
<feature type="compositionally biased region" description="Basic and acidic residues" evidence="9">
    <location>
        <begin position="80"/>
        <end position="100"/>
    </location>
</feature>
<evidence type="ECO:0000256" key="2">
    <source>
        <dbReference type="ARBA" id="ARBA00022730"/>
    </source>
</evidence>
<dbReference type="InterPro" id="IPR002222">
    <property type="entry name" value="Ribosomal_uS19"/>
</dbReference>
<dbReference type="PANTHER" id="PTHR11880">
    <property type="entry name" value="RIBOSOMAL PROTEIN S19P FAMILY MEMBER"/>
    <property type="match status" value="1"/>
</dbReference>
<accession>S4TBD5</accession>
<dbReference type="PANTHER" id="PTHR11880:SF8">
    <property type="entry name" value="SMALL RIBOSOMAL SUBUNIT PROTEIN US19M"/>
    <property type="match status" value="1"/>
</dbReference>
<evidence type="ECO:0000256" key="9">
    <source>
        <dbReference type="SAM" id="MobiDB-lite"/>
    </source>
</evidence>
<dbReference type="GO" id="GO:0003735">
    <property type="term" value="F:structural constituent of ribosome"/>
    <property type="evidence" value="ECO:0007669"/>
    <property type="project" value="InterPro"/>
</dbReference>
<keyword evidence="4 7" id="KW-0689">Ribosomal protein</keyword>
<keyword evidence="2 7" id="KW-0699">rRNA-binding</keyword>
<dbReference type="GO" id="GO:0005763">
    <property type="term" value="C:mitochondrial small ribosomal subunit"/>
    <property type="evidence" value="ECO:0007669"/>
    <property type="project" value="TreeGrafter"/>
</dbReference>
<keyword evidence="3 7" id="KW-0694">RNA-binding</keyword>